<dbReference type="SMART" id="SM00220">
    <property type="entry name" value="S_TKc"/>
    <property type="match status" value="1"/>
</dbReference>
<protein>
    <recommendedName>
        <fullName evidence="8">mitogen-activated protein kinase kinase</fullName>
        <ecNumber evidence="8">2.7.12.2</ecNumber>
    </recommendedName>
</protein>
<dbReference type="InterPro" id="IPR000719">
    <property type="entry name" value="Prot_kinase_dom"/>
</dbReference>
<evidence type="ECO:0000313" key="16">
    <source>
        <dbReference type="EMBL" id="PNX74582.1"/>
    </source>
</evidence>
<comment type="catalytic activity">
    <reaction evidence="10">
        <text>L-threonyl-[protein] + ATP = O-phospho-L-threonyl-[protein] + ADP + H(+)</text>
        <dbReference type="Rhea" id="RHEA:46608"/>
        <dbReference type="Rhea" id="RHEA-COMP:11060"/>
        <dbReference type="Rhea" id="RHEA-COMP:11605"/>
        <dbReference type="ChEBI" id="CHEBI:15378"/>
        <dbReference type="ChEBI" id="CHEBI:30013"/>
        <dbReference type="ChEBI" id="CHEBI:30616"/>
        <dbReference type="ChEBI" id="CHEBI:61977"/>
        <dbReference type="ChEBI" id="CHEBI:456216"/>
        <dbReference type="EC" id="2.7.12.2"/>
    </reaction>
</comment>
<keyword evidence="4 12" id="KW-0547">Nucleotide-binding</keyword>
<evidence type="ECO:0000256" key="13">
    <source>
        <dbReference type="RuleBase" id="RU000304"/>
    </source>
</evidence>
<evidence type="ECO:0000256" key="7">
    <source>
        <dbReference type="ARBA" id="ARBA00038035"/>
    </source>
</evidence>
<organism evidence="16 17">
    <name type="scientific">Trifolium pratense</name>
    <name type="common">Red clover</name>
    <dbReference type="NCBI Taxonomy" id="57577"/>
    <lineage>
        <taxon>Eukaryota</taxon>
        <taxon>Viridiplantae</taxon>
        <taxon>Streptophyta</taxon>
        <taxon>Embryophyta</taxon>
        <taxon>Tracheophyta</taxon>
        <taxon>Spermatophyta</taxon>
        <taxon>Magnoliopsida</taxon>
        <taxon>eudicotyledons</taxon>
        <taxon>Gunneridae</taxon>
        <taxon>Pentapetalae</taxon>
        <taxon>rosids</taxon>
        <taxon>fabids</taxon>
        <taxon>Fabales</taxon>
        <taxon>Fabaceae</taxon>
        <taxon>Papilionoideae</taxon>
        <taxon>50 kb inversion clade</taxon>
        <taxon>NPAAA clade</taxon>
        <taxon>Hologalegina</taxon>
        <taxon>IRL clade</taxon>
        <taxon>Trifolieae</taxon>
        <taxon>Trifolium</taxon>
    </lineage>
</organism>
<evidence type="ECO:0000313" key="17">
    <source>
        <dbReference type="Proteomes" id="UP000236291"/>
    </source>
</evidence>
<dbReference type="PROSITE" id="PS50011">
    <property type="entry name" value="PROTEIN_KINASE_DOM"/>
    <property type="match status" value="1"/>
</dbReference>
<evidence type="ECO:0000256" key="9">
    <source>
        <dbReference type="ARBA" id="ARBA00049014"/>
    </source>
</evidence>
<evidence type="ECO:0000256" key="11">
    <source>
        <dbReference type="ARBA" id="ARBA00051693"/>
    </source>
</evidence>
<dbReference type="SUPFAM" id="SSF56112">
    <property type="entry name" value="Protein kinase-like (PK-like)"/>
    <property type="match status" value="1"/>
</dbReference>
<keyword evidence="3" id="KW-0808">Transferase</keyword>
<name>A0A2K3L7S2_TRIPR</name>
<feature type="compositionally biased region" description="Basic residues" evidence="14">
    <location>
        <begin position="1"/>
        <end position="10"/>
    </location>
</feature>
<dbReference type="AlphaFoldDB" id="A0A2K3L7S2"/>
<dbReference type="Gene3D" id="1.10.510.10">
    <property type="entry name" value="Transferase(Phosphotransferase) domain 1"/>
    <property type="match status" value="1"/>
</dbReference>
<evidence type="ECO:0000259" key="15">
    <source>
        <dbReference type="PROSITE" id="PS50011"/>
    </source>
</evidence>
<dbReference type="GO" id="GO:0004674">
    <property type="term" value="F:protein serine/threonine kinase activity"/>
    <property type="evidence" value="ECO:0007669"/>
    <property type="project" value="UniProtKB-KW"/>
</dbReference>
<dbReference type="GO" id="GO:0051707">
    <property type="term" value="P:response to other organism"/>
    <property type="evidence" value="ECO:0007669"/>
    <property type="project" value="UniProtKB-ARBA"/>
</dbReference>
<evidence type="ECO:0000256" key="6">
    <source>
        <dbReference type="ARBA" id="ARBA00022840"/>
    </source>
</evidence>
<dbReference type="GO" id="GO:0005524">
    <property type="term" value="F:ATP binding"/>
    <property type="evidence" value="ECO:0007669"/>
    <property type="project" value="UniProtKB-UniRule"/>
</dbReference>
<feature type="region of interest" description="Disordered" evidence="14">
    <location>
        <begin position="1"/>
        <end position="20"/>
    </location>
</feature>
<comment type="caution">
    <text evidence="16">The sequence shown here is derived from an EMBL/GenBank/DDBJ whole genome shotgun (WGS) entry which is preliminary data.</text>
</comment>
<evidence type="ECO:0000256" key="5">
    <source>
        <dbReference type="ARBA" id="ARBA00022777"/>
    </source>
</evidence>
<evidence type="ECO:0000256" key="1">
    <source>
        <dbReference type="ARBA" id="ARBA00022527"/>
    </source>
</evidence>
<evidence type="ECO:0000256" key="10">
    <source>
        <dbReference type="ARBA" id="ARBA00049299"/>
    </source>
</evidence>
<dbReference type="FunFam" id="3.30.200.20:FF:000040">
    <property type="entry name" value="Dual specificity mitogen-activated protein kinase kinase"/>
    <property type="match status" value="1"/>
</dbReference>
<dbReference type="Pfam" id="PF00069">
    <property type="entry name" value="Pkinase"/>
    <property type="match status" value="1"/>
</dbReference>
<dbReference type="Gene3D" id="3.30.200.20">
    <property type="entry name" value="Phosphorylase Kinase, domain 1"/>
    <property type="match status" value="1"/>
</dbReference>
<dbReference type="Proteomes" id="UP000236291">
    <property type="component" value="Unassembled WGS sequence"/>
</dbReference>
<dbReference type="PANTHER" id="PTHR48013:SF9">
    <property type="entry name" value="DUAL SPECIFICITY MITOGEN-ACTIVATED PROTEIN KINASE KINASE 5"/>
    <property type="match status" value="1"/>
</dbReference>
<comment type="catalytic activity">
    <reaction evidence="11">
        <text>L-tyrosyl-[protein] + ATP = O-phospho-L-tyrosyl-[protein] + ADP + H(+)</text>
        <dbReference type="Rhea" id="RHEA:10596"/>
        <dbReference type="Rhea" id="RHEA-COMP:10136"/>
        <dbReference type="Rhea" id="RHEA-COMP:20101"/>
        <dbReference type="ChEBI" id="CHEBI:15378"/>
        <dbReference type="ChEBI" id="CHEBI:30616"/>
        <dbReference type="ChEBI" id="CHEBI:46858"/>
        <dbReference type="ChEBI" id="CHEBI:61978"/>
        <dbReference type="ChEBI" id="CHEBI:456216"/>
        <dbReference type="EC" id="2.7.12.2"/>
    </reaction>
</comment>
<feature type="domain" description="Protein kinase" evidence="15">
    <location>
        <begin position="55"/>
        <end position="317"/>
    </location>
</feature>
<keyword evidence="2" id="KW-0597">Phosphoprotein</keyword>
<evidence type="ECO:0000256" key="14">
    <source>
        <dbReference type="SAM" id="MobiDB-lite"/>
    </source>
</evidence>
<reference evidence="16 17" key="1">
    <citation type="journal article" date="2014" name="Am. J. Bot.">
        <title>Genome assembly and annotation for red clover (Trifolium pratense; Fabaceae).</title>
        <authorList>
            <person name="Istvanek J."/>
            <person name="Jaros M."/>
            <person name="Krenek A."/>
            <person name="Repkova J."/>
        </authorList>
    </citation>
    <scope>NUCLEOTIDE SEQUENCE [LARGE SCALE GENOMIC DNA]</scope>
    <source>
        <strain evidence="17">cv. Tatra</strain>
        <tissue evidence="16">Young leaves</tissue>
    </source>
</reference>
<dbReference type="InterPro" id="IPR011009">
    <property type="entry name" value="Kinase-like_dom_sf"/>
</dbReference>
<sequence>MALVHRRRSPNLRLPEIADHRPRFPVPLPGNIYKHPSSSSSASVASGDTLSPGDLEKLSVLGHGNGGTVYKVRHKVTSSIYALKVNHNDSDPTTRRRTLAEINILRRAADCPNIVKYHGSFEKPTGDISIVMEFMDSGSLETDLKTNGTFSESKLSRAARDVLNGLAYLHARNIAHRDIKPSNILVNNKNEVKIADFGVSKLMGRTLEACNSYVGTCAYMSPERFDPEVYGGNYNGFSADIWSLGLTLFELYVGHFPFLQSGQRPDWATLMCAICFSDPPSLPETASSEFRNFVECCLKKESGERWTAAQLLTHPFLCKDMDVC</sequence>
<comment type="catalytic activity">
    <reaction evidence="9">
        <text>L-seryl-[protein] + ATP = O-phospho-L-seryl-[protein] + ADP + H(+)</text>
        <dbReference type="Rhea" id="RHEA:17989"/>
        <dbReference type="Rhea" id="RHEA-COMP:9863"/>
        <dbReference type="Rhea" id="RHEA-COMP:11604"/>
        <dbReference type="ChEBI" id="CHEBI:15378"/>
        <dbReference type="ChEBI" id="CHEBI:29999"/>
        <dbReference type="ChEBI" id="CHEBI:30616"/>
        <dbReference type="ChEBI" id="CHEBI:83421"/>
        <dbReference type="ChEBI" id="CHEBI:456216"/>
        <dbReference type="EC" id="2.7.12.2"/>
    </reaction>
</comment>
<gene>
    <name evidence="16" type="ORF">L195_g030507</name>
</gene>
<reference evidence="16 17" key="2">
    <citation type="journal article" date="2017" name="Front. Plant Sci.">
        <title>Gene Classification and Mining of Molecular Markers Useful in Red Clover (Trifolium pratense) Breeding.</title>
        <authorList>
            <person name="Istvanek J."/>
            <person name="Dluhosova J."/>
            <person name="Dluhos P."/>
            <person name="Patkova L."/>
            <person name="Nedelnik J."/>
            <person name="Repkova J."/>
        </authorList>
    </citation>
    <scope>NUCLEOTIDE SEQUENCE [LARGE SCALE GENOMIC DNA]</scope>
    <source>
        <strain evidence="17">cv. Tatra</strain>
        <tissue evidence="16">Young leaves</tissue>
    </source>
</reference>
<dbReference type="EC" id="2.7.12.2" evidence="8"/>
<evidence type="ECO:0000256" key="2">
    <source>
        <dbReference type="ARBA" id="ARBA00022553"/>
    </source>
</evidence>
<feature type="binding site" evidence="12">
    <location>
        <position position="84"/>
    </location>
    <ligand>
        <name>ATP</name>
        <dbReference type="ChEBI" id="CHEBI:30616"/>
    </ligand>
</feature>
<keyword evidence="1 13" id="KW-0723">Serine/threonine-protein kinase</keyword>
<dbReference type="FunFam" id="1.10.510.10:FF:000350">
    <property type="entry name" value="Mitogen-activated protein kinase 2"/>
    <property type="match status" value="1"/>
</dbReference>
<accession>A0A2K3L7S2</accession>
<evidence type="ECO:0000256" key="8">
    <source>
        <dbReference type="ARBA" id="ARBA00038999"/>
    </source>
</evidence>
<dbReference type="InterPro" id="IPR008271">
    <property type="entry name" value="Ser/Thr_kinase_AS"/>
</dbReference>
<dbReference type="PANTHER" id="PTHR48013">
    <property type="entry name" value="DUAL SPECIFICITY MITOGEN-ACTIVATED PROTEIN KINASE KINASE 5-RELATED"/>
    <property type="match status" value="1"/>
</dbReference>
<evidence type="ECO:0000256" key="4">
    <source>
        <dbReference type="ARBA" id="ARBA00022741"/>
    </source>
</evidence>
<dbReference type="PROSITE" id="PS00107">
    <property type="entry name" value="PROTEIN_KINASE_ATP"/>
    <property type="match status" value="1"/>
</dbReference>
<dbReference type="EMBL" id="ASHM01027728">
    <property type="protein sequence ID" value="PNX74582.1"/>
    <property type="molecule type" value="Genomic_DNA"/>
</dbReference>
<dbReference type="STRING" id="57577.A0A2K3L7S2"/>
<evidence type="ECO:0000256" key="12">
    <source>
        <dbReference type="PROSITE-ProRule" id="PRU10141"/>
    </source>
</evidence>
<proteinExistence type="inferred from homology"/>
<dbReference type="GO" id="GO:0004708">
    <property type="term" value="F:MAP kinase kinase activity"/>
    <property type="evidence" value="ECO:0007669"/>
    <property type="project" value="UniProtKB-EC"/>
</dbReference>
<dbReference type="CDD" id="cd06623">
    <property type="entry name" value="PKc_MAPKK_plant_like"/>
    <property type="match status" value="1"/>
</dbReference>
<dbReference type="GO" id="GO:0006950">
    <property type="term" value="P:response to stress"/>
    <property type="evidence" value="ECO:0007669"/>
    <property type="project" value="UniProtKB-ARBA"/>
</dbReference>
<keyword evidence="5 16" id="KW-0418">Kinase</keyword>
<dbReference type="PROSITE" id="PS00108">
    <property type="entry name" value="PROTEIN_KINASE_ST"/>
    <property type="match status" value="1"/>
</dbReference>
<dbReference type="InterPro" id="IPR017441">
    <property type="entry name" value="Protein_kinase_ATP_BS"/>
</dbReference>
<evidence type="ECO:0000256" key="3">
    <source>
        <dbReference type="ARBA" id="ARBA00022679"/>
    </source>
</evidence>
<comment type="similarity">
    <text evidence="7">Belongs to the protein kinase superfamily. STE Ser/Thr protein kinase family. MAP kinase kinase subfamily.</text>
</comment>
<keyword evidence="6 12" id="KW-0067">ATP-binding</keyword>